<reference evidence="2 3" key="1">
    <citation type="submission" date="2016-10" db="EMBL/GenBank/DDBJ databases">
        <authorList>
            <person name="de Groot N.N."/>
        </authorList>
    </citation>
    <scope>NUCLEOTIDE SEQUENCE [LARGE SCALE GENOMIC DNA]</scope>
    <source>
        <strain evidence="2 3">MON 2.2</strain>
    </source>
</reference>
<dbReference type="PANTHER" id="PTHR13136">
    <property type="entry name" value="TESTIS DEVELOPMENT PROTEIN PRTD"/>
    <property type="match status" value="1"/>
</dbReference>
<dbReference type="EMBL" id="LT629688">
    <property type="protein sequence ID" value="SDE18434.1"/>
    <property type="molecule type" value="Genomic_DNA"/>
</dbReference>
<dbReference type="AlphaFoldDB" id="A0A1G7AU78"/>
<protein>
    <recommendedName>
        <fullName evidence="1">KANL3/Tex30 alpha/beta hydrolase-like domain-containing protein</fullName>
    </recommendedName>
</protein>
<organism evidence="2 3">
    <name type="scientific">Auraticoccus monumenti</name>
    <dbReference type="NCBI Taxonomy" id="675864"/>
    <lineage>
        <taxon>Bacteria</taxon>
        <taxon>Bacillati</taxon>
        <taxon>Actinomycetota</taxon>
        <taxon>Actinomycetes</taxon>
        <taxon>Propionibacteriales</taxon>
        <taxon>Propionibacteriaceae</taxon>
        <taxon>Auraticoccus</taxon>
    </lineage>
</organism>
<dbReference type="PANTHER" id="PTHR13136:SF11">
    <property type="entry name" value="TESTIS-EXPRESSED PROTEIN 30"/>
    <property type="match status" value="1"/>
</dbReference>
<dbReference type="SUPFAM" id="SSF53474">
    <property type="entry name" value="alpha/beta-Hydrolases"/>
    <property type="match status" value="1"/>
</dbReference>
<evidence type="ECO:0000313" key="2">
    <source>
        <dbReference type="EMBL" id="SDE18434.1"/>
    </source>
</evidence>
<dbReference type="Pfam" id="PF20408">
    <property type="entry name" value="Abhydrolase_11"/>
    <property type="match status" value="1"/>
</dbReference>
<evidence type="ECO:0000313" key="3">
    <source>
        <dbReference type="Proteomes" id="UP000198546"/>
    </source>
</evidence>
<dbReference type="InterPro" id="IPR046879">
    <property type="entry name" value="KANL3/Tex30_Abhydrolase"/>
</dbReference>
<dbReference type="RefSeq" id="WP_197679044.1">
    <property type="nucleotide sequence ID" value="NZ_LT629688.1"/>
</dbReference>
<proteinExistence type="predicted"/>
<gene>
    <name evidence="2" type="ORF">SAMN04489747_2734</name>
</gene>
<dbReference type="STRING" id="675864.SAMN04489747_2734"/>
<dbReference type="InterPro" id="IPR029058">
    <property type="entry name" value="AB_hydrolase_fold"/>
</dbReference>
<dbReference type="InterPro" id="IPR026555">
    <property type="entry name" value="NSL3/Tex30"/>
</dbReference>
<dbReference type="Proteomes" id="UP000198546">
    <property type="component" value="Chromosome i"/>
</dbReference>
<sequence length="230" mass="23540">MSEELAVTTAQGPGRWVLDRPEGDVSALLLLGHGAGGGIEARDLAGLARWLPPHGVAVARFEQPWRTAGRKVAVAPPRLDEAWLESVDVVRTVVADVPLVVGGRSAGARVACRTAGALGAAAVLCLSFPLHPPGRTTSRLPELLAPDVPRVVLQGSRDTFGGADELRAALGEVAASGPPSLSGDVVEVREVPDAGHDLRPAARAGIDGPTWRGLVEAAALSAVLAAVGAR</sequence>
<name>A0A1G7AU78_9ACTN</name>
<dbReference type="Gene3D" id="3.40.50.1820">
    <property type="entry name" value="alpha/beta hydrolase"/>
    <property type="match status" value="1"/>
</dbReference>
<evidence type="ECO:0000259" key="1">
    <source>
        <dbReference type="Pfam" id="PF20408"/>
    </source>
</evidence>
<feature type="domain" description="KANL3/Tex30 alpha/beta hydrolase-like" evidence="1">
    <location>
        <begin position="27"/>
        <end position="206"/>
    </location>
</feature>
<accession>A0A1G7AU78</accession>
<keyword evidence="3" id="KW-1185">Reference proteome</keyword>